<dbReference type="Pfam" id="PF00005">
    <property type="entry name" value="ABC_tran"/>
    <property type="match status" value="1"/>
</dbReference>
<evidence type="ECO:0000313" key="6">
    <source>
        <dbReference type="Proteomes" id="UP000249061"/>
    </source>
</evidence>
<dbReference type="SUPFAM" id="SSF52540">
    <property type="entry name" value="P-loop containing nucleoside triphosphate hydrolases"/>
    <property type="match status" value="1"/>
</dbReference>
<comment type="caution">
    <text evidence="5">The sequence shown here is derived from an EMBL/GenBank/DDBJ whole genome shotgun (WGS) entry which is preliminary data.</text>
</comment>
<reference evidence="5 6" key="1">
    <citation type="submission" date="2017-08" db="EMBL/GenBank/DDBJ databases">
        <title>Infants hospitalized years apart are colonized by the same room-sourced microbial strains.</title>
        <authorList>
            <person name="Brooks B."/>
            <person name="Olm M.R."/>
            <person name="Firek B.A."/>
            <person name="Baker R."/>
            <person name="Thomas B.C."/>
            <person name="Morowitz M.J."/>
            <person name="Banfield J.F."/>
        </authorList>
    </citation>
    <scope>NUCLEOTIDE SEQUENCE [LARGE SCALE GENOMIC DNA]</scope>
    <source>
        <strain evidence="5">S2_003_000_R2_14</strain>
    </source>
</reference>
<dbReference type="InterPro" id="IPR003439">
    <property type="entry name" value="ABC_transporter-like_ATP-bd"/>
</dbReference>
<name>A0A2W5SYA3_9BACT</name>
<dbReference type="SMART" id="SM00382">
    <property type="entry name" value="AAA"/>
    <property type="match status" value="1"/>
</dbReference>
<dbReference type="EMBL" id="QFQP01000025">
    <property type="protein sequence ID" value="PZR08439.1"/>
    <property type="molecule type" value="Genomic_DNA"/>
</dbReference>
<proteinExistence type="predicted"/>
<dbReference type="InterPro" id="IPR003593">
    <property type="entry name" value="AAA+_ATPase"/>
</dbReference>
<organism evidence="5 6">
    <name type="scientific">Archangium gephyra</name>
    <dbReference type="NCBI Taxonomy" id="48"/>
    <lineage>
        <taxon>Bacteria</taxon>
        <taxon>Pseudomonadati</taxon>
        <taxon>Myxococcota</taxon>
        <taxon>Myxococcia</taxon>
        <taxon>Myxococcales</taxon>
        <taxon>Cystobacterineae</taxon>
        <taxon>Archangiaceae</taxon>
        <taxon>Archangium</taxon>
    </lineage>
</organism>
<protein>
    <submittedName>
        <fullName evidence="5">ABC transporter ATP-binding protein</fullName>
    </submittedName>
</protein>
<keyword evidence="2" id="KW-0547">Nucleotide-binding</keyword>
<gene>
    <name evidence="5" type="ORF">DI536_25000</name>
</gene>
<dbReference type="PANTHER" id="PTHR43023:SF3">
    <property type="entry name" value="PROTEIN TRIGALACTOSYLDIACYLGLYCEROL 3, CHLOROPLASTIC"/>
    <property type="match status" value="1"/>
</dbReference>
<evidence type="ECO:0000259" key="4">
    <source>
        <dbReference type="PROSITE" id="PS50893"/>
    </source>
</evidence>
<dbReference type="PROSITE" id="PS50893">
    <property type="entry name" value="ABC_TRANSPORTER_2"/>
    <property type="match status" value="1"/>
</dbReference>
<sequence length="226" mass="23720">MVQTLSSLRLHGIVKRFGAHTVLDGLSVEIPLTGITFIVGASGSGKSVLCRLAVGLLKPDAGHVELFGERVDSLPERKLNALRARAPYLVQGPALLDWLSLLDNVALADPPSKADGRAAAALERVGLQALASRKPPEVGPGIRKRAAIARALVLQPEVLLLDEPTTGLDREAAGQVNDTLALVREQGVGVALVSHDYPALHRLADRVVQVKNGVIGYHGAPSGFAG</sequence>
<dbReference type="GO" id="GO:0005524">
    <property type="term" value="F:ATP binding"/>
    <property type="evidence" value="ECO:0007669"/>
    <property type="project" value="UniProtKB-KW"/>
</dbReference>
<evidence type="ECO:0000256" key="3">
    <source>
        <dbReference type="ARBA" id="ARBA00022840"/>
    </source>
</evidence>
<dbReference type="Gene3D" id="3.40.50.300">
    <property type="entry name" value="P-loop containing nucleotide triphosphate hydrolases"/>
    <property type="match status" value="1"/>
</dbReference>
<dbReference type="GO" id="GO:0016887">
    <property type="term" value="F:ATP hydrolysis activity"/>
    <property type="evidence" value="ECO:0007669"/>
    <property type="project" value="InterPro"/>
</dbReference>
<dbReference type="Proteomes" id="UP000249061">
    <property type="component" value="Unassembled WGS sequence"/>
</dbReference>
<evidence type="ECO:0000256" key="2">
    <source>
        <dbReference type="ARBA" id="ARBA00022741"/>
    </source>
</evidence>
<evidence type="ECO:0000256" key="1">
    <source>
        <dbReference type="ARBA" id="ARBA00022448"/>
    </source>
</evidence>
<dbReference type="PANTHER" id="PTHR43023">
    <property type="entry name" value="PROTEIN TRIGALACTOSYLDIACYLGLYCEROL 3, CHLOROPLASTIC"/>
    <property type="match status" value="1"/>
</dbReference>
<keyword evidence="1" id="KW-0813">Transport</keyword>
<dbReference type="InterPro" id="IPR027417">
    <property type="entry name" value="P-loop_NTPase"/>
</dbReference>
<keyword evidence="3 5" id="KW-0067">ATP-binding</keyword>
<accession>A0A2W5SYA3</accession>
<dbReference type="AlphaFoldDB" id="A0A2W5SYA3"/>
<feature type="domain" description="ABC transporter" evidence="4">
    <location>
        <begin position="8"/>
        <end position="225"/>
    </location>
</feature>
<evidence type="ECO:0000313" key="5">
    <source>
        <dbReference type="EMBL" id="PZR08439.1"/>
    </source>
</evidence>